<keyword evidence="1" id="KW-0732">Signal</keyword>
<organism evidence="2 3">
    <name type="scientific">Bursaphelenchus okinawaensis</name>
    <dbReference type="NCBI Taxonomy" id="465554"/>
    <lineage>
        <taxon>Eukaryota</taxon>
        <taxon>Metazoa</taxon>
        <taxon>Ecdysozoa</taxon>
        <taxon>Nematoda</taxon>
        <taxon>Chromadorea</taxon>
        <taxon>Rhabditida</taxon>
        <taxon>Tylenchina</taxon>
        <taxon>Tylenchomorpha</taxon>
        <taxon>Aphelenchoidea</taxon>
        <taxon>Aphelenchoididae</taxon>
        <taxon>Bursaphelenchus</taxon>
    </lineage>
</organism>
<keyword evidence="3" id="KW-1185">Reference proteome</keyword>
<dbReference type="AlphaFoldDB" id="A0A811JVX9"/>
<name>A0A811JVX9_9BILA</name>
<evidence type="ECO:0000256" key="1">
    <source>
        <dbReference type="SAM" id="SignalP"/>
    </source>
</evidence>
<accession>A0A811JVX9</accession>
<feature type="signal peptide" evidence="1">
    <location>
        <begin position="1"/>
        <end position="18"/>
    </location>
</feature>
<dbReference type="Proteomes" id="UP000614601">
    <property type="component" value="Unassembled WGS sequence"/>
</dbReference>
<feature type="chain" id="PRO_5035594471" evidence="1">
    <location>
        <begin position="19"/>
        <end position="80"/>
    </location>
</feature>
<gene>
    <name evidence="2" type="ORF">BOKJ2_LOCUS2100</name>
</gene>
<evidence type="ECO:0000313" key="3">
    <source>
        <dbReference type="Proteomes" id="UP000614601"/>
    </source>
</evidence>
<proteinExistence type="predicted"/>
<dbReference type="EMBL" id="CAJFCW020000001">
    <property type="protein sequence ID" value="CAG9085549.1"/>
    <property type="molecule type" value="Genomic_DNA"/>
</dbReference>
<dbReference type="Proteomes" id="UP000783686">
    <property type="component" value="Unassembled WGS sequence"/>
</dbReference>
<reference evidence="2" key="1">
    <citation type="submission" date="2020-09" db="EMBL/GenBank/DDBJ databases">
        <authorList>
            <person name="Kikuchi T."/>
        </authorList>
    </citation>
    <scope>NUCLEOTIDE SEQUENCE</scope>
    <source>
        <strain evidence="2">SH1</strain>
    </source>
</reference>
<dbReference type="EMBL" id="CAJFDH010000001">
    <property type="protein sequence ID" value="CAD5207416.1"/>
    <property type="molecule type" value="Genomic_DNA"/>
</dbReference>
<protein>
    <submittedName>
        <fullName evidence="2">Uncharacterized protein</fullName>
    </submittedName>
</protein>
<comment type="caution">
    <text evidence="2">The sequence shown here is derived from an EMBL/GenBank/DDBJ whole genome shotgun (WGS) entry which is preliminary data.</text>
</comment>
<evidence type="ECO:0000313" key="2">
    <source>
        <dbReference type="EMBL" id="CAD5207416.1"/>
    </source>
</evidence>
<sequence length="80" mass="8850">MSRLFYITLLLIVVTASAAPLRCRRKSDDLIKLAPTELTYKCQPSVFKSDAKEVVVAIIETPLSHIEEDTNVNVEGSGED</sequence>